<feature type="domain" description="Alanine dehydrogenase/pyridine nucleotide transhydrogenase NAD(H)-binding" evidence="18">
    <location>
        <begin position="139"/>
        <end position="307"/>
    </location>
</feature>
<keyword evidence="13 17" id="KW-0472">Membrane</keyword>
<dbReference type="GO" id="GO:0050661">
    <property type="term" value="F:NADP binding"/>
    <property type="evidence" value="ECO:0007669"/>
    <property type="project" value="TreeGrafter"/>
</dbReference>
<dbReference type="GO" id="GO:0005886">
    <property type="term" value="C:plasma membrane"/>
    <property type="evidence" value="ECO:0007669"/>
    <property type="project" value="UniProtKB-SubCell"/>
</dbReference>
<evidence type="ECO:0000256" key="1">
    <source>
        <dbReference type="ARBA" id="ARBA00003943"/>
    </source>
</evidence>
<dbReference type="InterPro" id="IPR007886">
    <property type="entry name" value="AlaDH/PNT_N"/>
</dbReference>
<feature type="transmembrane region" description="Helical" evidence="17">
    <location>
        <begin position="482"/>
        <end position="504"/>
    </location>
</feature>
<organism evidence="20 21">
    <name type="scientific">Phaeobacter gallaeciensis</name>
    <dbReference type="NCBI Taxonomy" id="60890"/>
    <lineage>
        <taxon>Bacteria</taxon>
        <taxon>Pseudomonadati</taxon>
        <taxon>Pseudomonadota</taxon>
        <taxon>Alphaproteobacteria</taxon>
        <taxon>Rhodobacterales</taxon>
        <taxon>Roseobacteraceae</taxon>
        <taxon>Phaeobacter</taxon>
    </lineage>
</organism>
<evidence type="ECO:0000313" key="20">
    <source>
        <dbReference type="EMBL" id="ANP38432.1"/>
    </source>
</evidence>
<dbReference type="Gene3D" id="3.40.50.720">
    <property type="entry name" value="NAD(P)-binding Rossmann-like Domain"/>
    <property type="match status" value="2"/>
</dbReference>
<dbReference type="SUPFAM" id="SSF51735">
    <property type="entry name" value="NAD(P)-binding Rossmann-fold domains"/>
    <property type="match status" value="1"/>
</dbReference>
<evidence type="ECO:0000259" key="18">
    <source>
        <dbReference type="SMART" id="SM01002"/>
    </source>
</evidence>
<comment type="subcellular location">
    <subcellularLocation>
        <location evidence="2">Cell inner membrane</location>
        <topology evidence="2">Multi-pass membrane protein</topology>
    </subcellularLocation>
</comment>
<dbReference type="InterPro" id="IPR024605">
    <property type="entry name" value="NADP_transhyd_a_C"/>
</dbReference>
<name>A0A1B0ZW98_9RHOB</name>
<evidence type="ECO:0000256" key="4">
    <source>
        <dbReference type="ARBA" id="ARBA00012943"/>
    </source>
</evidence>
<keyword evidence="21" id="KW-1185">Reference proteome</keyword>
<dbReference type="Pfam" id="PF05222">
    <property type="entry name" value="AlaDh_PNT_N"/>
    <property type="match status" value="1"/>
</dbReference>
<keyword evidence="5" id="KW-1003">Cell membrane</keyword>
<dbReference type="FunFam" id="3.40.50.720:FF:000028">
    <property type="entry name" value="NAD(P) transhydrogenase subunit alpha"/>
    <property type="match status" value="1"/>
</dbReference>
<feature type="transmembrane region" description="Helical" evidence="17">
    <location>
        <begin position="432"/>
        <end position="450"/>
    </location>
</feature>
<feature type="transmembrane region" description="Helical" evidence="17">
    <location>
        <begin position="457"/>
        <end position="476"/>
    </location>
</feature>
<dbReference type="NCBIfam" id="NF006942">
    <property type="entry name" value="PRK09424.1"/>
    <property type="match status" value="1"/>
</dbReference>
<evidence type="ECO:0000256" key="7">
    <source>
        <dbReference type="ARBA" id="ARBA00022692"/>
    </source>
</evidence>
<accession>A0A1B0ZW98</accession>
<keyword evidence="9 16" id="KW-0521">NADP</keyword>
<evidence type="ECO:0000256" key="13">
    <source>
        <dbReference type="ARBA" id="ARBA00023136"/>
    </source>
</evidence>
<protein>
    <recommendedName>
        <fullName evidence="15 16">NAD(P) transhydrogenase subunit alpha</fullName>
        <ecNumber evidence="4 16">7.1.1.1</ecNumber>
    </recommendedName>
</protein>
<dbReference type="SMART" id="SM01003">
    <property type="entry name" value="AlaDh_PNT_N"/>
    <property type="match status" value="1"/>
</dbReference>
<reference evidence="20 21" key="1">
    <citation type="submission" date="2016-04" db="EMBL/GenBank/DDBJ databases">
        <authorList>
            <person name="Evans L.H."/>
            <person name="Alamgir A."/>
            <person name="Owens N."/>
            <person name="Weber N.D."/>
            <person name="Virtaneva K."/>
            <person name="Barbian K."/>
            <person name="Babar A."/>
            <person name="Rosenke K."/>
        </authorList>
    </citation>
    <scope>NUCLEOTIDE SEQUENCE [LARGE SCALE GENOMIC DNA]</scope>
    <source>
        <strain evidence="20 21">JL2886</strain>
    </source>
</reference>
<dbReference type="PIRSF" id="PIRSF000203">
    <property type="entry name" value="NADP_transhydrogenase_alpha"/>
    <property type="match status" value="1"/>
</dbReference>
<dbReference type="EC" id="7.1.1.1" evidence="4 16"/>
<dbReference type="Proteomes" id="UP000092565">
    <property type="component" value="Chromosome"/>
</dbReference>
<evidence type="ECO:0000256" key="8">
    <source>
        <dbReference type="ARBA" id="ARBA00022741"/>
    </source>
</evidence>
<evidence type="ECO:0000256" key="5">
    <source>
        <dbReference type="ARBA" id="ARBA00022475"/>
    </source>
</evidence>
<evidence type="ECO:0000256" key="15">
    <source>
        <dbReference type="ARBA" id="ARBA00071831"/>
    </source>
</evidence>
<evidence type="ECO:0000256" key="10">
    <source>
        <dbReference type="ARBA" id="ARBA00022967"/>
    </source>
</evidence>
<evidence type="ECO:0000256" key="9">
    <source>
        <dbReference type="ARBA" id="ARBA00022857"/>
    </source>
</evidence>
<dbReference type="InterPro" id="IPR007698">
    <property type="entry name" value="AlaDH/PNT_NAD(H)-bd"/>
</dbReference>
<evidence type="ECO:0000313" key="21">
    <source>
        <dbReference type="Proteomes" id="UP000092565"/>
    </source>
</evidence>
<comment type="catalytic activity">
    <reaction evidence="14 16">
        <text>NAD(+) + NADPH + H(+)(in) = NADH + NADP(+) + H(+)(out)</text>
        <dbReference type="Rhea" id="RHEA:47992"/>
        <dbReference type="ChEBI" id="CHEBI:15378"/>
        <dbReference type="ChEBI" id="CHEBI:57540"/>
        <dbReference type="ChEBI" id="CHEBI:57783"/>
        <dbReference type="ChEBI" id="CHEBI:57945"/>
        <dbReference type="ChEBI" id="CHEBI:58349"/>
        <dbReference type="EC" id="7.1.1.1"/>
    </reaction>
</comment>
<sequence length="515" mass="54766">MKGEARVAMTPDSAKQLQKLGYDCAIETGAGQLAGFSDAAYEEAGVEIVKTAAALWKTSDIVAKVRIPTDTELKRMTAGKTLISFFNPGGNEEGLELARSKGANVIAMEMVPRISRAQKMDALSSMANIAGYRAVIEAGNNFGRFFTGQITAAGKVPPAKVLVVGAGVAGLAAIGASTSLGAVTYAFDVRPEVAEQVESMGAEFVYLDFEEEQQDGAATGGYAAVSSPEFREAQLAKFRELAPEVDIVITTALIPNREAPKLWLEDMVAAMKPGSVIVDLAAEKGGNVEGTVMDEKVVTDNGVTIIGYTDFPSRMAAQSSTLYATNIRHMMTDLTPEKDGQIVHDMEDDVIRGATVTFDKEITFPPPPPKVQAIAAQKKPEAPKELTAEEKRAQEIAAFKQQTKQQVTLLVIGAALLLGVGLVAPASFMQHFIVFVLAVFVGFQVIWGVAHSLHTPLMAVTNAISSIIILGALMQIGSGSFLVILLAALSVFMAGINIFGGFLVTRRMLAMFQKS</sequence>
<dbReference type="PANTHER" id="PTHR10160">
    <property type="entry name" value="NAD(P) TRANSHYDROGENASE"/>
    <property type="match status" value="1"/>
</dbReference>
<comment type="similarity">
    <text evidence="3 16">Belongs to the AlaDH/PNT family.</text>
</comment>
<keyword evidence="11 17" id="KW-1133">Transmembrane helix</keyword>
<dbReference type="InterPro" id="IPR026255">
    <property type="entry name" value="NADP_transhyd_a"/>
</dbReference>
<gene>
    <name evidence="20" type="primary">pntA</name>
    <name evidence="20" type="ORF">JL2886_03559</name>
</gene>
<evidence type="ECO:0000256" key="14">
    <source>
        <dbReference type="ARBA" id="ARBA00048202"/>
    </source>
</evidence>
<keyword evidence="7 17" id="KW-0812">Transmembrane</keyword>
<evidence type="ECO:0000256" key="12">
    <source>
        <dbReference type="ARBA" id="ARBA00023027"/>
    </source>
</evidence>
<dbReference type="CDD" id="cd05304">
    <property type="entry name" value="Rubrum_tdh"/>
    <property type="match status" value="1"/>
</dbReference>
<dbReference type="Pfam" id="PF01262">
    <property type="entry name" value="AlaDh_PNT_C"/>
    <property type="match status" value="1"/>
</dbReference>
<feature type="transmembrane region" description="Helical" evidence="17">
    <location>
        <begin position="407"/>
        <end position="426"/>
    </location>
</feature>
<dbReference type="GO" id="GO:0008750">
    <property type="term" value="F:proton-translocating NAD(P)+ transhydrogenase activity"/>
    <property type="evidence" value="ECO:0007669"/>
    <property type="project" value="UniProtKB-EC"/>
</dbReference>
<dbReference type="PATRIC" id="fig|60890.4.peg.3467"/>
<dbReference type="EMBL" id="CP015124">
    <property type="protein sequence ID" value="ANP38432.1"/>
    <property type="molecule type" value="Genomic_DNA"/>
</dbReference>
<evidence type="ECO:0000256" key="11">
    <source>
        <dbReference type="ARBA" id="ARBA00022989"/>
    </source>
</evidence>
<dbReference type="NCBIfam" id="TIGR00561">
    <property type="entry name" value="pntA"/>
    <property type="match status" value="1"/>
</dbReference>
<comment type="function">
    <text evidence="1 16">The transhydrogenation between NADH and NADP is coupled to respiration and ATP hydrolysis and functions as a proton pump across the membrane.</text>
</comment>
<dbReference type="PANTHER" id="PTHR10160:SF19">
    <property type="entry name" value="PROTON-TRANSLOCATING NAD(P)(+) TRANSHYDROGENASE"/>
    <property type="match status" value="1"/>
</dbReference>
<evidence type="ECO:0000256" key="16">
    <source>
        <dbReference type="PIRNR" id="PIRNR000203"/>
    </source>
</evidence>
<keyword evidence="8 16" id="KW-0547">Nucleotide-binding</keyword>
<keyword evidence="12 16" id="KW-0520">NAD</keyword>
<keyword evidence="10 16" id="KW-1278">Translocase</keyword>
<dbReference type="SUPFAM" id="SSF52283">
    <property type="entry name" value="Formate/glycerate dehydrogenase catalytic domain-like"/>
    <property type="match status" value="1"/>
</dbReference>
<dbReference type="Pfam" id="PF12769">
    <property type="entry name" value="PNTB_4TM"/>
    <property type="match status" value="1"/>
</dbReference>
<dbReference type="SMART" id="SM01002">
    <property type="entry name" value="AlaDh_PNT_C"/>
    <property type="match status" value="1"/>
</dbReference>
<evidence type="ECO:0000256" key="17">
    <source>
        <dbReference type="SAM" id="Phobius"/>
    </source>
</evidence>
<proteinExistence type="inferred from homology"/>
<dbReference type="AlphaFoldDB" id="A0A1B0ZW98"/>
<feature type="domain" description="Alanine dehydrogenase/pyridine nucleotide transhydrogenase N-terminal" evidence="19">
    <location>
        <begin position="3"/>
        <end position="130"/>
    </location>
</feature>
<evidence type="ECO:0000256" key="6">
    <source>
        <dbReference type="ARBA" id="ARBA00022519"/>
    </source>
</evidence>
<dbReference type="GO" id="GO:0006740">
    <property type="term" value="P:NADPH regeneration"/>
    <property type="evidence" value="ECO:0007669"/>
    <property type="project" value="TreeGrafter"/>
</dbReference>
<dbReference type="InterPro" id="IPR036291">
    <property type="entry name" value="NAD(P)-bd_dom_sf"/>
</dbReference>
<keyword evidence="6" id="KW-0997">Cell inner membrane</keyword>
<evidence type="ECO:0000256" key="3">
    <source>
        <dbReference type="ARBA" id="ARBA00005689"/>
    </source>
</evidence>
<evidence type="ECO:0000256" key="2">
    <source>
        <dbReference type="ARBA" id="ARBA00004429"/>
    </source>
</evidence>
<evidence type="ECO:0000259" key="19">
    <source>
        <dbReference type="SMART" id="SM01003"/>
    </source>
</evidence>